<gene>
    <name evidence="1" type="ORF">B0H16DRAFT_1459529</name>
</gene>
<evidence type="ECO:0000313" key="1">
    <source>
        <dbReference type="EMBL" id="KAJ7753226.1"/>
    </source>
</evidence>
<organism evidence="1 2">
    <name type="scientific">Mycena metata</name>
    <dbReference type="NCBI Taxonomy" id="1033252"/>
    <lineage>
        <taxon>Eukaryota</taxon>
        <taxon>Fungi</taxon>
        <taxon>Dikarya</taxon>
        <taxon>Basidiomycota</taxon>
        <taxon>Agaricomycotina</taxon>
        <taxon>Agaricomycetes</taxon>
        <taxon>Agaricomycetidae</taxon>
        <taxon>Agaricales</taxon>
        <taxon>Marasmiineae</taxon>
        <taxon>Mycenaceae</taxon>
        <taxon>Mycena</taxon>
    </lineage>
</organism>
<protein>
    <submittedName>
        <fullName evidence="1">Uncharacterized protein</fullName>
    </submittedName>
</protein>
<sequence>MPKPPQNGIIRGFSADDRNFRCCNAGLFPSLGFGGIGRYEVNKRRGNEYYLVTTKENAYVFTDLHGCDDAKASLKGPYNVTICQGLIDTAEKIYQWCSTQHNHGHAERRSARLAVVQSDPVSPWSLTTYQRGPQFHPWIPPAKRLPLPANITQVKHLALPEAGPRKSAREHVKPSGKKYINFFVQLSERQNGARPIQSHEALKYHGEPVTPKLAQWLAHYKTPRRAALYARVAARKPVDNLVTPRETPTPRPEPSSTRRARLYARVAERKERMDEISELRARAIAKSLTRPIPPPCHPAVERARIAREKAQEIAKQEAEREVEREAQCKARKAQIAELTELHAGRGRRKM</sequence>
<dbReference type="AlphaFoldDB" id="A0AAD7J0K4"/>
<reference evidence="1" key="1">
    <citation type="submission" date="2023-03" db="EMBL/GenBank/DDBJ databases">
        <title>Massive genome expansion in bonnet fungi (Mycena s.s.) driven by repeated elements and novel gene families across ecological guilds.</title>
        <authorList>
            <consortium name="Lawrence Berkeley National Laboratory"/>
            <person name="Harder C.B."/>
            <person name="Miyauchi S."/>
            <person name="Viragh M."/>
            <person name="Kuo A."/>
            <person name="Thoen E."/>
            <person name="Andreopoulos B."/>
            <person name="Lu D."/>
            <person name="Skrede I."/>
            <person name="Drula E."/>
            <person name="Henrissat B."/>
            <person name="Morin E."/>
            <person name="Kohler A."/>
            <person name="Barry K."/>
            <person name="LaButti K."/>
            <person name="Morin E."/>
            <person name="Salamov A."/>
            <person name="Lipzen A."/>
            <person name="Mereny Z."/>
            <person name="Hegedus B."/>
            <person name="Baldrian P."/>
            <person name="Stursova M."/>
            <person name="Weitz H."/>
            <person name="Taylor A."/>
            <person name="Grigoriev I.V."/>
            <person name="Nagy L.G."/>
            <person name="Martin F."/>
            <person name="Kauserud H."/>
        </authorList>
    </citation>
    <scope>NUCLEOTIDE SEQUENCE</scope>
    <source>
        <strain evidence="1">CBHHK182m</strain>
    </source>
</reference>
<evidence type="ECO:0000313" key="2">
    <source>
        <dbReference type="Proteomes" id="UP001215598"/>
    </source>
</evidence>
<name>A0AAD7J0K4_9AGAR</name>
<proteinExistence type="predicted"/>
<accession>A0AAD7J0K4</accession>
<dbReference type="Proteomes" id="UP001215598">
    <property type="component" value="Unassembled WGS sequence"/>
</dbReference>
<comment type="caution">
    <text evidence="1">The sequence shown here is derived from an EMBL/GenBank/DDBJ whole genome shotgun (WGS) entry which is preliminary data.</text>
</comment>
<keyword evidence="2" id="KW-1185">Reference proteome</keyword>
<dbReference type="EMBL" id="JARKIB010000056">
    <property type="protein sequence ID" value="KAJ7753226.1"/>
    <property type="molecule type" value="Genomic_DNA"/>
</dbReference>